<dbReference type="GO" id="GO:0006260">
    <property type="term" value="P:DNA replication"/>
    <property type="evidence" value="ECO:0007669"/>
    <property type="project" value="UniProtKB-KW"/>
</dbReference>
<dbReference type="InterPro" id="IPR014017">
    <property type="entry name" value="DNA_helicase_UvrD-like_C"/>
</dbReference>
<dbReference type="InterPro" id="IPR006200">
    <property type="entry name" value="LexA"/>
</dbReference>
<dbReference type="PROSITE" id="PS51198">
    <property type="entry name" value="UVRD_HELICASE_ATP_BIND"/>
    <property type="match status" value="1"/>
</dbReference>
<dbReference type="Gene3D" id="3.40.50.300">
    <property type="entry name" value="P-loop containing nucleotide triphosphate hydrolases"/>
    <property type="match status" value="3"/>
</dbReference>
<keyword evidence="3 14" id="KW-0547">Nucleotide-binding</keyword>
<keyword evidence="7" id="KW-0805">Transcription regulation</keyword>
<dbReference type="AlphaFoldDB" id="A0A6I6EQS3"/>
<keyword evidence="10" id="KW-0413">Isomerase</keyword>
<dbReference type="Pfam" id="PF13361">
    <property type="entry name" value="UvrD_C"/>
    <property type="match status" value="2"/>
</dbReference>
<comment type="catalytic activity">
    <reaction evidence="11">
        <text>Couples ATP hydrolysis with the unwinding of duplex DNA by translocating in the 3'-5' direction.</text>
        <dbReference type="EC" id="5.6.2.4"/>
    </reaction>
</comment>
<keyword evidence="6 14" id="KW-0067">ATP-binding</keyword>
<dbReference type="InterPro" id="IPR029464">
    <property type="entry name" value="HSDR_N"/>
</dbReference>
<dbReference type="GO" id="GO:0005524">
    <property type="term" value="F:ATP binding"/>
    <property type="evidence" value="ECO:0007669"/>
    <property type="project" value="UniProtKB-UniRule"/>
</dbReference>
<evidence type="ECO:0000256" key="14">
    <source>
        <dbReference type="PROSITE-ProRule" id="PRU00560"/>
    </source>
</evidence>
<evidence type="ECO:0000256" key="7">
    <source>
        <dbReference type="ARBA" id="ARBA00023015"/>
    </source>
</evidence>
<dbReference type="Pfam" id="PF00580">
    <property type="entry name" value="UvrD-helicase"/>
    <property type="match status" value="1"/>
</dbReference>
<dbReference type="EC" id="5.6.2.4" evidence="12"/>
<dbReference type="CDD" id="cd06529">
    <property type="entry name" value="S24_LexA-like"/>
    <property type="match status" value="1"/>
</dbReference>
<dbReference type="Pfam" id="PF13588">
    <property type="entry name" value="HSDR_N_2"/>
    <property type="match status" value="1"/>
</dbReference>
<keyword evidence="1" id="KW-0678">Repressor</keyword>
<evidence type="ECO:0000313" key="16">
    <source>
        <dbReference type="EMBL" id="QGU94450.1"/>
    </source>
</evidence>
<dbReference type="GO" id="GO:0000725">
    <property type="term" value="P:recombinational repair"/>
    <property type="evidence" value="ECO:0007669"/>
    <property type="project" value="TreeGrafter"/>
</dbReference>
<evidence type="ECO:0000256" key="10">
    <source>
        <dbReference type="ARBA" id="ARBA00023235"/>
    </source>
</evidence>
<dbReference type="Pfam" id="PF00717">
    <property type="entry name" value="Peptidase_S24"/>
    <property type="match status" value="1"/>
</dbReference>
<evidence type="ECO:0000256" key="9">
    <source>
        <dbReference type="ARBA" id="ARBA00023163"/>
    </source>
</evidence>
<dbReference type="EMBL" id="CP046522">
    <property type="protein sequence ID" value="QGU94450.1"/>
    <property type="molecule type" value="Genomic_DNA"/>
</dbReference>
<dbReference type="PANTHER" id="PTHR11070">
    <property type="entry name" value="UVRD / RECB / PCRA DNA HELICASE FAMILY MEMBER"/>
    <property type="match status" value="1"/>
</dbReference>
<dbReference type="GO" id="GO:0045892">
    <property type="term" value="P:negative regulation of DNA-templated transcription"/>
    <property type="evidence" value="ECO:0007669"/>
    <property type="project" value="InterPro"/>
</dbReference>
<dbReference type="CDD" id="cd18807">
    <property type="entry name" value="SF1_C_UvrD"/>
    <property type="match status" value="1"/>
</dbReference>
<proteinExistence type="predicted"/>
<keyword evidence="17" id="KW-1185">Reference proteome</keyword>
<accession>A0A6I6EQS3</accession>
<reference evidence="16 17" key="1">
    <citation type="submission" date="2019-12" db="EMBL/GenBank/DDBJ databases">
        <title>Genome sequenceing of Clostridium bovifaecis.</title>
        <authorList>
            <person name="Yao Y."/>
        </authorList>
    </citation>
    <scope>NUCLEOTIDE SEQUENCE [LARGE SCALE GENOMIC DNA]</scope>
    <source>
        <strain evidence="16 17">BXX</strain>
    </source>
</reference>
<sequence length="817" mass="94501">MNLNMEQKKLIQSKPQGHALIKGVAGSGKTTVAIYKIPFLLNNYCFNEDDYILMVTFNKTLINYLEHLYKKVENEEQQMSLYSLMSGEKERVHLKNIDKIIYAYFQEYKKENKLKYNLTADKKITVNTLKRSMAKISKKYPEEDIFEQTNVQFLMDEIDWIKSCNYMNLEEYQNVDRIGRTSQKNIQGPQKLRKNSERRKHIFELMLLYNEELRNQGYIDFKDMALMALQQIKKCPRSKYTHIIVDESQDLTRVQIEILKEMYNGKDYSSIIFVADTAQNIYPHSWLVKGRSFSSIGFDMTGKSNILSKNYRTTTQIAEAAYSLVENDPNVIEDENYVKPSLIDREGSYPVYKHFNNDSEQIDFIIDQIKNKILKSFTLKDIAIIAKNKVILSSIKQKLLAANIAASEITSNDGDFNTNSVKLLTLHSIKGLEFPVVFIAGINEGVIPYLSYKDESEKEYQESIERKILYVGMTRANELLYMTSSGRPSKFINEINPKLLKIKENCNISKFYNINQVENYIYKERIVDIYSKEEKVRQWILKELRDNYKYPLGLVDIEYKINSFSKVGFVDIVVIIYKDNKRIPYIFIETKAPNMGIEDALGQLKSYMSTSSTCHYGIATDGNSITIIDKDLNEIDDIPYFNTNMLPSSISNYKYLDIKHNKTFNFMKDDSLQGELTLKNEGISIEFKEDRLKRIPVYGNIAAGIPIQMNEEIESKLHLPLEWFSQNEQYFVLKVKGDSMIGANINSGDYVIIKAQSTADNRDIVAAADGEKATLKRFTKMGDSVILMPENPNYEPIMLRSEDARIMGVAVGVWKKE</sequence>
<evidence type="ECO:0000259" key="15">
    <source>
        <dbReference type="PROSITE" id="PS51198"/>
    </source>
</evidence>
<dbReference type="InterPro" id="IPR000212">
    <property type="entry name" value="DNA_helicase_UvrD/REP"/>
</dbReference>
<feature type="binding site" evidence="14">
    <location>
        <begin position="23"/>
        <end position="30"/>
    </location>
    <ligand>
        <name>ATP</name>
        <dbReference type="ChEBI" id="CHEBI:30616"/>
    </ligand>
</feature>
<evidence type="ECO:0000256" key="3">
    <source>
        <dbReference type="ARBA" id="ARBA00022741"/>
    </source>
</evidence>
<keyword evidence="5 14" id="KW-0347">Helicase</keyword>
<keyword evidence="8" id="KW-0238">DNA-binding</keyword>
<dbReference type="InterPro" id="IPR039418">
    <property type="entry name" value="LexA-like"/>
</dbReference>
<evidence type="ECO:0000256" key="13">
    <source>
        <dbReference type="ARBA" id="ARBA00048988"/>
    </source>
</evidence>
<dbReference type="InterPro" id="IPR014016">
    <property type="entry name" value="UvrD-like_ATP-bd"/>
</dbReference>
<evidence type="ECO:0000256" key="2">
    <source>
        <dbReference type="ARBA" id="ARBA00022705"/>
    </source>
</evidence>
<dbReference type="GO" id="GO:0003677">
    <property type="term" value="F:DNA binding"/>
    <property type="evidence" value="ECO:0007669"/>
    <property type="project" value="UniProtKB-KW"/>
</dbReference>
<dbReference type="SUPFAM" id="SSF52540">
    <property type="entry name" value="P-loop containing nucleoside triphosphate hydrolases"/>
    <property type="match status" value="1"/>
</dbReference>
<dbReference type="GO" id="GO:0009432">
    <property type="term" value="P:SOS response"/>
    <property type="evidence" value="ECO:0007669"/>
    <property type="project" value="InterPro"/>
</dbReference>
<dbReference type="GO" id="GO:0043138">
    <property type="term" value="F:3'-5' DNA helicase activity"/>
    <property type="evidence" value="ECO:0007669"/>
    <property type="project" value="UniProtKB-EC"/>
</dbReference>
<protein>
    <recommendedName>
        <fullName evidence="12">DNA 3'-5' helicase</fullName>
        <ecNumber evidence="12">5.6.2.4</ecNumber>
    </recommendedName>
</protein>
<feature type="domain" description="UvrD-like helicase ATP-binding" evidence="15">
    <location>
        <begin position="2"/>
        <end position="314"/>
    </location>
</feature>
<dbReference type="InterPro" id="IPR015927">
    <property type="entry name" value="Peptidase_S24_S26A/B/C"/>
</dbReference>
<dbReference type="GO" id="GO:0033202">
    <property type="term" value="C:DNA helicase complex"/>
    <property type="evidence" value="ECO:0007669"/>
    <property type="project" value="TreeGrafter"/>
</dbReference>
<dbReference type="GO" id="GO:0005829">
    <property type="term" value="C:cytosol"/>
    <property type="evidence" value="ECO:0007669"/>
    <property type="project" value="TreeGrafter"/>
</dbReference>
<comment type="catalytic activity">
    <reaction evidence="13">
        <text>ATP + H2O = ADP + phosphate + H(+)</text>
        <dbReference type="Rhea" id="RHEA:13065"/>
        <dbReference type="ChEBI" id="CHEBI:15377"/>
        <dbReference type="ChEBI" id="CHEBI:15378"/>
        <dbReference type="ChEBI" id="CHEBI:30616"/>
        <dbReference type="ChEBI" id="CHEBI:43474"/>
        <dbReference type="ChEBI" id="CHEBI:456216"/>
        <dbReference type="EC" id="5.6.2.4"/>
    </reaction>
</comment>
<dbReference type="InterPro" id="IPR036286">
    <property type="entry name" value="LexA/Signal_pep-like_sf"/>
</dbReference>
<evidence type="ECO:0000256" key="6">
    <source>
        <dbReference type="ARBA" id="ARBA00022840"/>
    </source>
</evidence>
<dbReference type="PANTHER" id="PTHR11070:SF45">
    <property type="entry name" value="DNA 3'-5' HELICASE"/>
    <property type="match status" value="1"/>
</dbReference>
<dbReference type="NCBIfam" id="TIGR00498">
    <property type="entry name" value="lexA"/>
    <property type="match status" value="1"/>
</dbReference>
<dbReference type="Proteomes" id="UP000422764">
    <property type="component" value="Chromosome"/>
</dbReference>
<gene>
    <name evidence="16" type="primary">lexA</name>
    <name evidence="16" type="ORF">GOM49_04435</name>
</gene>
<evidence type="ECO:0000256" key="4">
    <source>
        <dbReference type="ARBA" id="ARBA00022801"/>
    </source>
</evidence>
<keyword evidence="2" id="KW-0235">DNA replication</keyword>
<evidence type="ECO:0000256" key="11">
    <source>
        <dbReference type="ARBA" id="ARBA00034617"/>
    </source>
</evidence>
<keyword evidence="4 14" id="KW-0378">Hydrolase</keyword>
<keyword evidence="9" id="KW-0804">Transcription</keyword>
<evidence type="ECO:0000313" key="17">
    <source>
        <dbReference type="Proteomes" id="UP000422764"/>
    </source>
</evidence>
<organism evidence="16 17">
    <name type="scientific">Clostridium bovifaecis</name>
    <dbReference type="NCBI Taxonomy" id="2184719"/>
    <lineage>
        <taxon>Bacteria</taxon>
        <taxon>Bacillati</taxon>
        <taxon>Bacillota</taxon>
        <taxon>Clostridia</taxon>
        <taxon>Eubacteriales</taxon>
        <taxon>Clostridiaceae</taxon>
        <taxon>Clostridium</taxon>
    </lineage>
</organism>
<dbReference type="GO" id="GO:0004252">
    <property type="term" value="F:serine-type endopeptidase activity"/>
    <property type="evidence" value="ECO:0007669"/>
    <property type="project" value="InterPro"/>
</dbReference>
<name>A0A6I6EQS3_9CLOT</name>
<evidence type="ECO:0000256" key="12">
    <source>
        <dbReference type="ARBA" id="ARBA00034808"/>
    </source>
</evidence>
<evidence type="ECO:0000256" key="5">
    <source>
        <dbReference type="ARBA" id="ARBA00022806"/>
    </source>
</evidence>
<dbReference type="SUPFAM" id="SSF51306">
    <property type="entry name" value="LexA/Signal peptidase"/>
    <property type="match status" value="1"/>
</dbReference>
<dbReference type="InterPro" id="IPR027417">
    <property type="entry name" value="P-loop_NTPase"/>
</dbReference>
<evidence type="ECO:0000256" key="1">
    <source>
        <dbReference type="ARBA" id="ARBA00022491"/>
    </source>
</evidence>
<evidence type="ECO:0000256" key="8">
    <source>
        <dbReference type="ARBA" id="ARBA00023125"/>
    </source>
</evidence>
<dbReference type="Gene3D" id="2.10.109.10">
    <property type="entry name" value="Umud Fragment, subunit A"/>
    <property type="match status" value="1"/>
</dbReference>